<reference evidence="1" key="1">
    <citation type="journal article" date="2018" name="Nat. Plants">
        <title>Whole-genome landscape of Medicago truncatula symbiotic genes.</title>
        <authorList>
            <person name="Pecrix Y."/>
            <person name="Gamas P."/>
            <person name="Carrere S."/>
        </authorList>
    </citation>
    <scope>NUCLEOTIDE SEQUENCE</scope>
    <source>
        <tissue evidence="1">Leaves</tissue>
    </source>
</reference>
<name>A0A396JYL0_MEDTR</name>
<protein>
    <submittedName>
        <fullName evidence="1">Uncharacterized protein</fullName>
    </submittedName>
</protein>
<proteinExistence type="predicted"/>
<organism evidence="1">
    <name type="scientific">Medicago truncatula</name>
    <name type="common">Barrel medic</name>
    <name type="synonym">Medicago tribuloides</name>
    <dbReference type="NCBI Taxonomy" id="3880"/>
    <lineage>
        <taxon>Eukaryota</taxon>
        <taxon>Viridiplantae</taxon>
        <taxon>Streptophyta</taxon>
        <taxon>Embryophyta</taxon>
        <taxon>Tracheophyta</taxon>
        <taxon>Spermatophyta</taxon>
        <taxon>Magnoliopsida</taxon>
        <taxon>eudicotyledons</taxon>
        <taxon>Gunneridae</taxon>
        <taxon>Pentapetalae</taxon>
        <taxon>rosids</taxon>
        <taxon>fabids</taxon>
        <taxon>Fabales</taxon>
        <taxon>Fabaceae</taxon>
        <taxon>Papilionoideae</taxon>
        <taxon>50 kb inversion clade</taxon>
        <taxon>NPAAA clade</taxon>
        <taxon>Hologalegina</taxon>
        <taxon>IRL clade</taxon>
        <taxon>Trifolieae</taxon>
        <taxon>Medicago</taxon>
    </lineage>
</organism>
<comment type="caution">
    <text evidence="1">The sequence shown here is derived from an EMBL/GenBank/DDBJ whole genome shotgun (WGS) entry which is preliminary data.</text>
</comment>
<dbReference type="Gramene" id="rna5195">
    <property type="protein sequence ID" value="RHN81188.1"/>
    <property type="gene ID" value="gene5195"/>
</dbReference>
<dbReference type="EMBL" id="PSQE01000001">
    <property type="protein sequence ID" value="RHN81188.1"/>
    <property type="molecule type" value="Genomic_DNA"/>
</dbReference>
<dbReference type="AlphaFoldDB" id="A0A396JYL0"/>
<dbReference type="Proteomes" id="UP000265566">
    <property type="component" value="Chromosome 1"/>
</dbReference>
<sequence>MWKMIYYLQVIQNDGDVASMFRLMVENYKLYLCVRFNYVCPNCQYRFDVIL</sequence>
<gene>
    <name evidence="1" type="ORF">MtrunA17_Chr1g0196351</name>
</gene>
<evidence type="ECO:0000313" key="1">
    <source>
        <dbReference type="EMBL" id="RHN81188.1"/>
    </source>
</evidence>
<accession>A0A396JYL0</accession>